<dbReference type="SUPFAM" id="SSF75304">
    <property type="entry name" value="Amidase signature (AS) enzymes"/>
    <property type="match status" value="1"/>
</dbReference>
<proteinExistence type="inferred from homology"/>
<comment type="caution">
    <text evidence="5">The sequence shown here is derived from an EMBL/GenBank/DDBJ whole genome shotgun (WGS) entry which is preliminary data.</text>
</comment>
<evidence type="ECO:0000256" key="1">
    <source>
        <dbReference type="ARBA" id="ARBA00003871"/>
    </source>
</evidence>
<gene>
    <name evidence="5" type="ORF">OO17_18710</name>
</gene>
<dbReference type="PANTHER" id="PTHR11895">
    <property type="entry name" value="TRANSAMIDASE"/>
    <property type="match status" value="1"/>
</dbReference>
<dbReference type="OrthoDB" id="9777859at2"/>
<evidence type="ECO:0000256" key="3">
    <source>
        <dbReference type="ARBA" id="ARBA00021874"/>
    </source>
</evidence>
<dbReference type="GO" id="GO:0003824">
    <property type="term" value="F:catalytic activity"/>
    <property type="evidence" value="ECO:0007669"/>
    <property type="project" value="InterPro"/>
</dbReference>
<dbReference type="Proteomes" id="UP000032515">
    <property type="component" value="Unassembled WGS sequence"/>
</dbReference>
<dbReference type="AlphaFoldDB" id="A0A0D7EH28"/>
<organism evidence="5 6">
    <name type="scientific">Rhodopseudomonas palustris</name>
    <dbReference type="NCBI Taxonomy" id="1076"/>
    <lineage>
        <taxon>Bacteria</taxon>
        <taxon>Pseudomonadati</taxon>
        <taxon>Pseudomonadota</taxon>
        <taxon>Alphaproteobacteria</taxon>
        <taxon>Hyphomicrobiales</taxon>
        <taxon>Nitrobacteraceae</taxon>
        <taxon>Rhodopseudomonas</taxon>
    </lineage>
</organism>
<evidence type="ECO:0000256" key="2">
    <source>
        <dbReference type="ARBA" id="ARBA00009199"/>
    </source>
</evidence>
<evidence type="ECO:0000313" key="5">
    <source>
        <dbReference type="EMBL" id="KIZ40063.1"/>
    </source>
</evidence>
<dbReference type="PROSITE" id="PS00571">
    <property type="entry name" value="AMIDASES"/>
    <property type="match status" value="1"/>
</dbReference>
<accession>A0A0D7EH28</accession>
<evidence type="ECO:0000313" key="6">
    <source>
        <dbReference type="Proteomes" id="UP000032515"/>
    </source>
</evidence>
<evidence type="ECO:0000259" key="4">
    <source>
        <dbReference type="Pfam" id="PF01425"/>
    </source>
</evidence>
<feature type="domain" description="Amidase" evidence="4">
    <location>
        <begin position="28"/>
        <end position="453"/>
    </location>
</feature>
<reference evidence="5 6" key="1">
    <citation type="submission" date="2014-11" db="EMBL/GenBank/DDBJ databases">
        <title>Genomics and ecophysiology of heterotrophic nitrogen fixing bacteria isolated from estuarine surface water.</title>
        <authorList>
            <person name="Bentzon-Tilia M."/>
            <person name="Severin I."/>
            <person name="Hansen L.H."/>
            <person name="Riemann L."/>
        </authorList>
    </citation>
    <scope>NUCLEOTIDE SEQUENCE [LARGE SCALE GENOMIC DNA]</scope>
    <source>
        <strain evidence="5 6">BAL398</strain>
    </source>
</reference>
<name>A0A0D7EH28_RHOPL</name>
<dbReference type="EMBL" id="JXXE01000379">
    <property type="protein sequence ID" value="KIZ40063.1"/>
    <property type="molecule type" value="Genomic_DNA"/>
</dbReference>
<dbReference type="PANTHER" id="PTHR11895:SF7">
    <property type="entry name" value="GLUTAMYL-TRNA(GLN) AMIDOTRANSFERASE SUBUNIT A, MITOCHONDRIAL"/>
    <property type="match status" value="1"/>
</dbReference>
<comment type="function">
    <text evidence="1">Hydrolyzes indole-3-acetamide (IAM) into indole-3-acetic acid (IAA).</text>
</comment>
<dbReference type="PATRIC" id="fig|1076.23.peg.4241"/>
<protein>
    <recommendedName>
        <fullName evidence="3">Indoleacetamide hydrolase</fullName>
    </recommendedName>
</protein>
<dbReference type="InterPro" id="IPR020556">
    <property type="entry name" value="Amidase_CS"/>
</dbReference>
<dbReference type="InterPro" id="IPR023631">
    <property type="entry name" value="Amidase_dom"/>
</dbReference>
<sequence>MSFADYVNHDAIGLAGLVRNGDTSADELLDIAVARIKAVNPAINAVVDLFVDKARKVIAKGLPDGPFTGVPFLLKDLFIDLEGTTTTSGAVFLKDTVAKRNSTVADRYNAAGLVIFGKTHSCEFGGSPTTESQLYGVTRNPWNLNYSAGGSSGGSAAAVAAGILPAANGSDAGGSIRSPASACGLFGLKPSRGLAPLGPARFDGGGGIATVHALTRSVRDSAALLDAVAGYEPGGSYASPAQARPFLDDVLQEPGRLRIAVMPQSLFGEEVAPDCVAAVADAAALCATLGHIVEEAAPAIDVELFARTRLVLKGAAAATGIHAAERGLGRKATERDFEAATWEAYRLGLTITGEDVMRAREGMFALHQQVAQFMTGYDMILSPTTAFGPFPVGIMGHEHLDEAAGAFRRRVSCFTALVNMTGQPAMSVPLFWNAADMPVGVQFWGRFAEEATLFQLAGQLECARPWFNRLPSMTRKLAS</sequence>
<comment type="similarity">
    <text evidence="2">Belongs to the amidase family.</text>
</comment>
<dbReference type="InterPro" id="IPR000120">
    <property type="entry name" value="Amidase"/>
</dbReference>
<dbReference type="Gene3D" id="3.90.1300.10">
    <property type="entry name" value="Amidase signature (AS) domain"/>
    <property type="match status" value="1"/>
</dbReference>
<dbReference type="Pfam" id="PF01425">
    <property type="entry name" value="Amidase"/>
    <property type="match status" value="1"/>
</dbReference>
<dbReference type="InterPro" id="IPR036928">
    <property type="entry name" value="AS_sf"/>
</dbReference>